<evidence type="ECO:0000256" key="1">
    <source>
        <dbReference type="SAM" id="SignalP"/>
    </source>
</evidence>
<feature type="chain" id="PRO_5025394578" description="UPAR/Ly6 domain-containing protein" evidence="1">
    <location>
        <begin position="23"/>
        <end position="139"/>
    </location>
</feature>
<organism evidence="3 4">
    <name type="scientific">Echeneis naucrates</name>
    <name type="common">Live sharksucker</name>
    <dbReference type="NCBI Taxonomy" id="173247"/>
    <lineage>
        <taxon>Eukaryota</taxon>
        <taxon>Metazoa</taxon>
        <taxon>Chordata</taxon>
        <taxon>Craniata</taxon>
        <taxon>Vertebrata</taxon>
        <taxon>Euteleostomi</taxon>
        <taxon>Actinopterygii</taxon>
        <taxon>Neopterygii</taxon>
        <taxon>Teleostei</taxon>
        <taxon>Neoteleostei</taxon>
        <taxon>Acanthomorphata</taxon>
        <taxon>Carangaria</taxon>
        <taxon>Carangiformes</taxon>
        <taxon>Echeneidae</taxon>
        <taxon>Echeneis</taxon>
    </lineage>
</organism>
<dbReference type="InterPro" id="IPR016054">
    <property type="entry name" value="LY6_UPA_recep-like"/>
</dbReference>
<dbReference type="Proteomes" id="UP000472264">
    <property type="component" value="Chromosome 11"/>
</dbReference>
<proteinExistence type="predicted"/>
<evidence type="ECO:0000313" key="3">
    <source>
        <dbReference type="Ensembl" id="ENSENLP00000032169.1"/>
    </source>
</evidence>
<dbReference type="SUPFAM" id="SSF57302">
    <property type="entry name" value="Snake toxin-like"/>
    <property type="match status" value="1"/>
</dbReference>
<reference evidence="3" key="2">
    <citation type="submission" date="2025-08" db="UniProtKB">
        <authorList>
            <consortium name="Ensembl"/>
        </authorList>
    </citation>
    <scope>IDENTIFICATION</scope>
</reference>
<evidence type="ECO:0000313" key="4">
    <source>
        <dbReference type="Proteomes" id="UP000472264"/>
    </source>
</evidence>
<dbReference type="AlphaFoldDB" id="A0A665VKC8"/>
<feature type="signal peptide" evidence="1">
    <location>
        <begin position="1"/>
        <end position="22"/>
    </location>
</feature>
<sequence>MQSWLYMFVCFDFNFCVDLCVSAESLTCNKCTFGLVGICLNSDTEQCSSNSSVCFTGKATFPSLSDFVGFNTQGCRDDATGCNMTTNATLLSVTYTTAVECCSTDQCNPVTLSGAPSTRMTLTAAVGAAVLASVWGSLL</sequence>
<evidence type="ECO:0000259" key="2">
    <source>
        <dbReference type="Pfam" id="PF00021"/>
    </source>
</evidence>
<accession>A0A665VKC8</accession>
<dbReference type="CDD" id="cd00117">
    <property type="entry name" value="TFP"/>
    <property type="match status" value="1"/>
</dbReference>
<keyword evidence="4" id="KW-1185">Reference proteome</keyword>
<name>A0A665VKC8_ECHNA</name>
<dbReference type="Gene3D" id="2.10.60.10">
    <property type="entry name" value="CD59"/>
    <property type="match status" value="1"/>
</dbReference>
<keyword evidence="1" id="KW-0732">Signal</keyword>
<dbReference type="InterPro" id="IPR045860">
    <property type="entry name" value="Snake_toxin-like_sf"/>
</dbReference>
<reference evidence="3" key="1">
    <citation type="submission" date="2021-04" db="EMBL/GenBank/DDBJ databases">
        <authorList>
            <consortium name="Wellcome Sanger Institute Data Sharing"/>
        </authorList>
    </citation>
    <scope>NUCLEOTIDE SEQUENCE [LARGE SCALE GENOMIC DNA]</scope>
</reference>
<dbReference type="Ensembl" id="ENSENLT00000033085.1">
    <property type="protein sequence ID" value="ENSENLP00000032169.1"/>
    <property type="gene ID" value="ENSENLG00000014217.1"/>
</dbReference>
<dbReference type="OMA" id="DCCSTDK"/>
<dbReference type="Pfam" id="PF00021">
    <property type="entry name" value="UPAR_LY6"/>
    <property type="match status" value="1"/>
</dbReference>
<dbReference type="InParanoid" id="A0A665VKC8"/>
<reference evidence="3" key="3">
    <citation type="submission" date="2025-09" db="UniProtKB">
        <authorList>
            <consortium name="Ensembl"/>
        </authorList>
    </citation>
    <scope>IDENTIFICATION</scope>
</reference>
<protein>
    <recommendedName>
        <fullName evidence="2">UPAR/Ly6 domain-containing protein</fullName>
    </recommendedName>
</protein>
<feature type="domain" description="UPAR/Ly6" evidence="2">
    <location>
        <begin position="25"/>
        <end position="108"/>
    </location>
</feature>